<name>A0ABV5G1K9_9MICC</name>
<dbReference type="EMBL" id="JBHMFI010000001">
    <property type="protein sequence ID" value="MFB9072815.1"/>
    <property type="molecule type" value="Genomic_DNA"/>
</dbReference>
<protein>
    <submittedName>
        <fullName evidence="2">Uncharacterized protein</fullName>
    </submittedName>
</protein>
<sequence length="79" mass="8931">MPSWPRAPWCPASSVSSAQPCSRWPSVRPPWPRTSSSPRTRSRTSSTCCWPAACSTWCWSHSSSRRRRSRTRAPTTPRG</sequence>
<feature type="compositionally biased region" description="Low complexity" evidence="1">
    <location>
        <begin position="33"/>
        <end position="47"/>
    </location>
</feature>
<organism evidence="2 3">
    <name type="scientific">Citricoccus parietis</name>
    <dbReference type="NCBI Taxonomy" id="592307"/>
    <lineage>
        <taxon>Bacteria</taxon>
        <taxon>Bacillati</taxon>
        <taxon>Actinomycetota</taxon>
        <taxon>Actinomycetes</taxon>
        <taxon>Micrococcales</taxon>
        <taxon>Micrococcaceae</taxon>
        <taxon>Citricoccus</taxon>
    </lineage>
</organism>
<feature type="region of interest" description="Disordered" evidence="1">
    <location>
        <begin position="1"/>
        <end position="47"/>
    </location>
</feature>
<keyword evidence="3" id="KW-1185">Reference proteome</keyword>
<gene>
    <name evidence="2" type="ORF">ACFFX0_17055</name>
</gene>
<accession>A0ABV5G1K9</accession>
<evidence type="ECO:0000313" key="3">
    <source>
        <dbReference type="Proteomes" id="UP001589575"/>
    </source>
</evidence>
<feature type="region of interest" description="Disordered" evidence="1">
    <location>
        <begin position="60"/>
        <end position="79"/>
    </location>
</feature>
<reference evidence="2 3" key="1">
    <citation type="submission" date="2024-09" db="EMBL/GenBank/DDBJ databases">
        <authorList>
            <person name="Sun Q."/>
            <person name="Mori K."/>
        </authorList>
    </citation>
    <scope>NUCLEOTIDE SEQUENCE [LARGE SCALE GENOMIC DNA]</scope>
    <source>
        <strain evidence="2 3">CCM 7609</strain>
    </source>
</reference>
<evidence type="ECO:0000256" key="1">
    <source>
        <dbReference type="SAM" id="MobiDB-lite"/>
    </source>
</evidence>
<proteinExistence type="predicted"/>
<comment type="caution">
    <text evidence="2">The sequence shown here is derived from an EMBL/GenBank/DDBJ whole genome shotgun (WGS) entry which is preliminary data.</text>
</comment>
<evidence type="ECO:0000313" key="2">
    <source>
        <dbReference type="EMBL" id="MFB9072815.1"/>
    </source>
</evidence>
<dbReference type="Proteomes" id="UP001589575">
    <property type="component" value="Unassembled WGS sequence"/>
</dbReference>